<dbReference type="PANTHER" id="PTHR43877:SF5">
    <property type="entry name" value="BLL8307 PROTEIN"/>
    <property type="match status" value="1"/>
</dbReference>
<keyword evidence="2" id="KW-0012">Acyltransferase</keyword>
<proteinExistence type="predicted"/>
<dbReference type="CDD" id="cd04301">
    <property type="entry name" value="NAT_SF"/>
    <property type="match status" value="1"/>
</dbReference>
<evidence type="ECO:0000313" key="5">
    <source>
        <dbReference type="Proteomes" id="UP000321798"/>
    </source>
</evidence>
<dbReference type="GO" id="GO:0016747">
    <property type="term" value="F:acyltransferase activity, transferring groups other than amino-acyl groups"/>
    <property type="evidence" value="ECO:0007669"/>
    <property type="project" value="InterPro"/>
</dbReference>
<reference evidence="4 5" key="1">
    <citation type="submission" date="2019-07" db="EMBL/GenBank/DDBJ databases">
        <title>Whole genome shotgun sequence of Cellulomonas soli NBRC 109434.</title>
        <authorList>
            <person name="Hosoyama A."/>
            <person name="Uohara A."/>
            <person name="Ohji S."/>
            <person name="Ichikawa N."/>
        </authorList>
    </citation>
    <scope>NUCLEOTIDE SEQUENCE [LARGE SCALE GENOMIC DNA]</scope>
    <source>
        <strain evidence="4 5">NBRC 109434</strain>
    </source>
</reference>
<dbReference type="Pfam" id="PF00583">
    <property type="entry name" value="Acetyltransf_1"/>
    <property type="match status" value="1"/>
</dbReference>
<organism evidence="4 5">
    <name type="scientific">Cellulomonas soli</name>
    <dbReference type="NCBI Taxonomy" id="931535"/>
    <lineage>
        <taxon>Bacteria</taxon>
        <taxon>Bacillati</taxon>
        <taxon>Actinomycetota</taxon>
        <taxon>Actinomycetes</taxon>
        <taxon>Micrococcales</taxon>
        <taxon>Cellulomonadaceae</taxon>
        <taxon>Cellulomonas</taxon>
    </lineage>
</organism>
<dbReference type="AlphaFoldDB" id="A0A512PCX3"/>
<dbReference type="InterPro" id="IPR000182">
    <property type="entry name" value="GNAT_dom"/>
</dbReference>
<gene>
    <name evidence="4" type="ORF">CSO01_17740</name>
</gene>
<evidence type="ECO:0000259" key="3">
    <source>
        <dbReference type="PROSITE" id="PS51186"/>
    </source>
</evidence>
<dbReference type="OrthoDB" id="9803233at2"/>
<dbReference type="PROSITE" id="PS51186">
    <property type="entry name" value="GNAT"/>
    <property type="match status" value="1"/>
</dbReference>
<dbReference type="InterPro" id="IPR016181">
    <property type="entry name" value="Acyl_CoA_acyltransferase"/>
</dbReference>
<sequence length="169" mass="17980">MDLDAAPVSIDLDDPHRPDVLALLGEHLADMYATTPAESVHALDPSALTAPGLTFWTARDAGGVLLGCVALKELSPTDGELKSMRTATAARGRGVGAALLDHVLSIATGRGYATVHLETGAEEYFAPARRLYERAGFVPCPPFADYRPDPLSAFYRRDLAPVGPVPQTR</sequence>
<dbReference type="SUPFAM" id="SSF55729">
    <property type="entry name" value="Acyl-CoA N-acyltransferases (Nat)"/>
    <property type="match status" value="1"/>
</dbReference>
<comment type="caution">
    <text evidence="4">The sequence shown here is derived from an EMBL/GenBank/DDBJ whole genome shotgun (WGS) entry which is preliminary data.</text>
</comment>
<keyword evidence="1 4" id="KW-0808">Transferase</keyword>
<evidence type="ECO:0000256" key="1">
    <source>
        <dbReference type="ARBA" id="ARBA00022679"/>
    </source>
</evidence>
<keyword evidence="5" id="KW-1185">Reference proteome</keyword>
<evidence type="ECO:0000256" key="2">
    <source>
        <dbReference type="ARBA" id="ARBA00023315"/>
    </source>
</evidence>
<dbReference type="InterPro" id="IPR050832">
    <property type="entry name" value="Bact_Acetyltransf"/>
</dbReference>
<accession>A0A512PCX3</accession>
<dbReference type="PANTHER" id="PTHR43877">
    <property type="entry name" value="AMINOALKYLPHOSPHONATE N-ACETYLTRANSFERASE-RELATED-RELATED"/>
    <property type="match status" value="1"/>
</dbReference>
<dbReference type="Proteomes" id="UP000321798">
    <property type="component" value="Unassembled WGS sequence"/>
</dbReference>
<name>A0A512PCX3_9CELL</name>
<feature type="domain" description="N-acetyltransferase" evidence="3">
    <location>
        <begin position="10"/>
        <end position="161"/>
    </location>
</feature>
<dbReference type="Gene3D" id="3.40.630.30">
    <property type="match status" value="1"/>
</dbReference>
<evidence type="ECO:0000313" key="4">
    <source>
        <dbReference type="EMBL" id="GEP69059.1"/>
    </source>
</evidence>
<protein>
    <submittedName>
        <fullName evidence="4">N-acetyltransferase</fullName>
    </submittedName>
</protein>
<dbReference type="EMBL" id="BKAL01000005">
    <property type="protein sequence ID" value="GEP69059.1"/>
    <property type="molecule type" value="Genomic_DNA"/>
</dbReference>